<dbReference type="Proteomes" id="UP000034805">
    <property type="component" value="Unassembled WGS sequence"/>
</dbReference>
<evidence type="ECO:0000256" key="1">
    <source>
        <dbReference type="SAM" id="MobiDB-lite"/>
    </source>
</evidence>
<feature type="compositionally biased region" description="Low complexity" evidence="1">
    <location>
        <begin position="48"/>
        <end position="64"/>
    </location>
</feature>
<dbReference type="AlphaFoldDB" id="A0A0P7UST6"/>
<feature type="compositionally biased region" description="Low complexity" evidence="1">
    <location>
        <begin position="126"/>
        <end position="135"/>
    </location>
</feature>
<dbReference type="EMBL" id="JARO02008620">
    <property type="protein sequence ID" value="KPP62493.1"/>
    <property type="molecule type" value="Genomic_DNA"/>
</dbReference>
<feature type="compositionally biased region" description="Polar residues" evidence="1">
    <location>
        <begin position="1"/>
        <end position="17"/>
    </location>
</feature>
<comment type="caution">
    <text evidence="2">The sequence shown here is derived from an EMBL/GenBank/DDBJ whole genome shotgun (WGS) entry which is preliminary data.</text>
</comment>
<feature type="region of interest" description="Disordered" evidence="1">
    <location>
        <begin position="118"/>
        <end position="180"/>
    </location>
</feature>
<organism evidence="2 3">
    <name type="scientific">Scleropages formosus</name>
    <name type="common">Asian bonytongue</name>
    <name type="synonym">Osteoglossum formosum</name>
    <dbReference type="NCBI Taxonomy" id="113540"/>
    <lineage>
        <taxon>Eukaryota</taxon>
        <taxon>Metazoa</taxon>
        <taxon>Chordata</taxon>
        <taxon>Craniata</taxon>
        <taxon>Vertebrata</taxon>
        <taxon>Euteleostomi</taxon>
        <taxon>Actinopterygii</taxon>
        <taxon>Neopterygii</taxon>
        <taxon>Teleostei</taxon>
        <taxon>Osteoglossocephala</taxon>
        <taxon>Osteoglossomorpha</taxon>
        <taxon>Osteoglossiformes</taxon>
        <taxon>Osteoglossidae</taxon>
        <taxon>Scleropages</taxon>
    </lineage>
</organism>
<accession>A0A0P7UST6</accession>
<name>A0A0P7UST6_SCLFO</name>
<gene>
    <name evidence="2" type="ORF">Z043_119318</name>
</gene>
<protein>
    <submittedName>
        <fullName evidence="2">Uncharacterized protein</fullName>
    </submittedName>
</protein>
<reference evidence="2 3" key="1">
    <citation type="submission" date="2015-08" db="EMBL/GenBank/DDBJ databases">
        <title>The genome of the Asian arowana (Scleropages formosus).</title>
        <authorList>
            <person name="Tan M.H."/>
            <person name="Gan H.M."/>
            <person name="Croft L.J."/>
            <person name="Austin C.M."/>
        </authorList>
    </citation>
    <scope>NUCLEOTIDE SEQUENCE [LARGE SCALE GENOMIC DNA]</scope>
    <source>
        <strain evidence="2">Aro1</strain>
    </source>
</reference>
<evidence type="ECO:0000313" key="2">
    <source>
        <dbReference type="EMBL" id="KPP62493.1"/>
    </source>
</evidence>
<evidence type="ECO:0000313" key="3">
    <source>
        <dbReference type="Proteomes" id="UP000034805"/>
    </source>
</evidence>
<sequence length="198" mass="20898">MCAGASQSLPTPQTYSPSAGAPDAASHCRSRPNTSCPVPIKVCPRSPPSETRTRTSSSCSSYSYAEDGSGGSPCSLPQFELSSSPCSGATRCLATDQQEPGAMGADAVLGRVRPKIKCEQPYGTNSSDESGSLSEGDSESCHVQDQGAEAAPSSWYERRVGTEPFAAASRRSTRSEQPDKQRHDIMCNYCLCRICLAS</sequence>
<proteinExistence type="predicted"/>
<feature type="region of interest" description="Disordered" evidence="1">
    <location>
        <begin position="1"/>
        <end position="76"/>
    </location>
</feature>